<sequence length="46" mass="4772">MTVLLEAAGDHMFASVATGVSVFLVLMVILAVLVGFGAGRPHTRSE</sequence>
<dbReference type="KEGG" id="prv:G7070_00905"/>
<evidence type="ECO:0000313" key="2">
    <source>
        <dbReference type="EMBL" id="QIK71109.1"/>
    </source>
</evidence>
<proteinExistence type="predicted"/>
<dbReference type="EMBL" id="CP049865">
    <property type="protein sequence ID" value="QIK71109.1"/>
    <property type="molecule type" value="Genomic_DNA"/>
</dbReference>
<keyword evidence="1" id="KW-0812">Transmembrane</keyword>
<dbReference type="RefSeq" id="WP_166231136.1">
    <property type="nucleotide sequence ID" value="NZ_CP049865.1"/>
</dbReference>
<feature type="transmembrane region" description="Helical" evidence="1">
    <location>
        <begin position="12"/>
        <end position="36"/>
    </location>
</feature>
<reference evidence="2 3" key="1">
    <citation type="submission" date="2020-03" db="EMBL/GenBank/DDBJ databases">
        <title>Propioniciclava sp. nov., isolated from Hydrophilus acuminatus.</title>
        <authorList>
            <person name="Hyun D.-W."/>
            <person name="Bae J.-W."/>
        </authorList>
    </citation>
    <scope>NUCLEOTIDE SEQUENCE [LARGE SCALE GENOMIC DNA]</scope>
    <source>
        <strain evidence="2 3">HDW11</strain>
    </source>
</reference>
<dbReference type="AlphaFoldDB" id="A0A6G7Y335"/>
<evidence type="ECO:0000256" key="1">
    <source>
        <dbReference type="SAM" id="Phobius"/>
    </source>
</evidence>
<organism evidence="2 3">
    <name type="scientific">Propioniciclava coleopterorum</name>
    <dbReference type="NCBI Taxonomy" id="2714937"/>
    <lineage>
        <taxon>Bacteria</taxon>
        <taxon>Bacillati</taxon>
        <taxon>Actinomycetota</taxon>
        <taxon>Actinomycetes</taxon>
        <taxon>Propionibacteriales</taxon>
        <taxon>Propionibacteriaceae</taxon>
        <taxon>Propioniciclava</taxon>
    </lineage>
</organism>
<evidence type="ECO:0000313" key="3">
    <source>
        <dbReference type="Proteomes" id="UP000501058"/>
    </source>
</evidence>
<keyword evidence="1" id="KW-1133">Transmembrane helix</keyword>
<name>A0A6G7Y335_9ACTN</name>
<gene>
    <name evidence="2" type="ORF">G7070_00905</name>
</gene>
<accession>A0A6G7Y335</accession>
<keyword evidence="3" id="KW-1185">Reference proteome</keyword>
<dbReference type="Proteomes" id="UP000501058">
    <property type="component" value="Chromosome"/>
</dbReference>
<keyword evidence="1" id="KW-0472">Membrane</keyword>
<protein>
    <submittedName>
        <fullName evidence="2">Uncharacterized protein</fullName>
    </submittedName>
</protein>